<dbReference type="AlphaFoldDB" id="A0A4D9EYT4"/>
<dbReference type="EMBL" id="QXTE01000025">
    <property type="protein sequence ID" value="TFK12248.1"/>
    <property type="molecule type" value="Genomic_DNA"/>
</dbReference>
<dbReference type="OrthoDB" id="4062651at2759"/>
<keyword evidence="1" id="KW-0418">Kinase</keyword>
<keyword evidence="2" id="KW-1185">Reference proteome</keyword>
<evidence type="ECO:0000313" key="2">
    <source>
        <dbReference type="Proteomes" id="UP000297703"/>
    </source>
</evidence>
<keyword evidence="1" id="KW-0808">Transferase</keyword>
<reference evidence="1 2" key="2">
    <citation type="submission" date="2019-04" db="EMBL/GenBank/DDBJ databases">
        <title>The genome sequence of big-headed turtle.</title>
        <authorList>
            <person name="Gong S."/>
        </authorList>
    </citation>
    <scope>NUCLEOTIDE SEQUENCE [LARGE SCALE GENOMIC DNA]</scope>
    <source>
        <strain evidence="1">DO16091913</strain>
        <tissue evidence="1">Muscle</tissue>
    </source>
</reference>
<evidence type="ECO:0000313" key="1">
    <source>
        <dbReference type="EMBL" id="TFK12248.1"/>
    </source>
</evidence>
<accession>A0A4D9EYT4</accession>
<dbReference type="STRING" id="55544.A0A4D9EYT4"/>
<dbReference type="GO" id="GO:0016301">
    <property type="term" value="F:kinase activity"/>
    <property type="evidence" value="ECO:0007669"/>
    <property type="project" value="UniProtKB-KW"/>
</dbReference>
<dbReference type="Proteomes" id="UP000297703">
    <property type="component" value="Unassembled WGS sequence"/>
</dbReference>
<protein>
    <submittedName>
        <fullName evidence="1">Serine/threonine-protein kinase WNK1</fullName>
    </submittedName>
</protein>
<comment type="caution">
    <text evidence="1">The sequence shown here is derived from an EMBL/GenBank/DDBJ whole genome shotgun (WGS) entry which is preliminary data.</text>
</comment>
<gene>
    <name evidence="1" type="ORF">DR999_PMT04698</name>
</gene>
<sequence length="155" mass="16318">MHTRARLSHSDRLHCRDERRKVTVDQTFGASISIFQLPCVNSVRTGVGKQCIVPVSCPMSAALAPGVSPAMPVPMPGTTLSGTVTPYVMPLCQYGGVFPSPVYGVQWSGTTAQPGIVGAQSIAQFPALGKTGLQMFPVSLQQPAVNPPGPNMKIT</sequence>
<name>A0A4D9EYT4_9SAUR</name>
<proteinExistence type="predicted"/>
<reference evidence="1 2" key="1">
    <citation type="submission" date="2019-04" db="EMBL/GenBank/DDBJ databases">
        <title>Draft genome of the big-headed turtle Platysternon megacephalum.</title>
        <authorList>
            <person name="Gong S."/>
        </authorList>
    </citation>
    <scope>NUCLEOTIDE SEQUENCE [LARGE SCALE GENOMIC DNA]</scope>
    <source>
        <strain evidence="1">DO16091913</strain>
        <tissue evidence="1">Muscle</tissue>
    </source>
</reference>
<organism evidence="1 2">
    <name type="scientific">Platysternon megacephalum</name>
    <name type="common">big-headed turtle</name>
    <dbReference type="NCBI Taxonomy" id="55544"/>
    <lineage>
        <taxon>Eukaryota</taxon>
        <taxon>Metazoa</taxon>
        <taxon>Chordata</taxon>
        <taxon>Craniata</taxon>
        <taxon>Vertebrata</taxon>
        <taxon>Euteleostomi</taxon>
        <taxon>Archelosauria</taxon>
        <taxon>Testudinata</taxon>
        <taxon>Testudines</taxon>
        <taxon>Cryptodira</taxon>
        <taxon>Durocryptodira</taxon>
        <taxon>Testudinoidea</taxon>
        <taxon>Platysternidae</taxon>
        <taxon>Platysternon</taxon>
    </lineage>
</organism>